<dbReference type="GO" id="GO:0005524">
    <property type="term" value="F:ATP binding"/>
    <property type="evidence" value="ECO:0007669"/>
    <property type="project" value="UniProtKB-KW"/>
</dbReference>
<dbReference type="InterPro" id="IPR017871">
    <property type="entry name" value="ABC_transporter-like_CS"/>
</dbReference>
<evidence type="ECO:0000313" key="6">
    <source>
        <dbReference type="EMBL" id="DAB36973.1"/>
    </source>
</evidence>
<protein>
    <submittedName>
        <fullName evidence="6">ABC transporter ATP-binding protein</fullName>
    </submittedName>
</protein>
<name>A0A2D3WKC4_9BACT</name>
<proteinExistence type="predicted"/>
<keyword evidence="4" id="KW-0175">Coiled coil</keyword>
<dbReference type="STRING" id="366522.GCA_001548055_01485"/>
<feature type="domain" description="ABC transporter" evidence="5">
    <location>
        <begin position="283"/>
        <end position="499"/>
    </location>
</feature>
<organism evidence="6 7">
    <name type="scientific">Sulfurospirillum cavolei</name>
    <dbReference type="NCBI Taxonomy" id="366522"/>
    <lineage>
        <taxon>Bacteria</taxon>
        <taxon>Pseudomonadati</taxon>
        <taxon>Campylobacterota</taxon>
        <taxon>Epsilonproteobacteria</taxon>
        <taxon>Campylobacterales</taxon>
        <taxon>Sulfurospirillaceae</taxon>
        <taxon>Sulfurospirillum</taxon>
    </lineage>
</organism>
<evidence type="ECO:0000256" key="4">
    <source>
        <dbReference type="SAM" id="Coils"/>
    </source>
</evidence>
<dbReference type="EMBL" id="DLUG01000058">
    <property type="protein sequence ID" value="DAB36973.1"/>
    <property type="molecule type" value="Genomic_DNA"/>
</dbReference>
<dbReference type="InterPro" id="IPR003593">
    <property type="entry name" value="AAA+_ATPase"/>
</dbReference>
<evidence type="ECO:0000256" key="3">
    <source>
        <dbReference type="ARBA" id="ARBA00022840"/>
    </source>
</evidence>
<evidence type="ECO:0000313" key="7">
    <source>
        <dbReference type="Proteomes" id="UP000231638"/>
    </source>
</evidence>
<accession>A0A2D3WKC4</accession>
<dbReference type="Pfam" id="PF00005">
    <property type="entry name" value="ABC_tran"/>
    <property type="match status" value="2"/>
</dbReference>
<comment type="caution">
    <text evidence="6">The sequence shown here is derived from an EMBL/GenBank/DDBJ whole genome shotgun (WGS) entry which is preliminary data.</text>
</comment>
<feature type="coiled-coil region" evidence="4">
    <location>
        <begin position="526"/>
        <end position="553"/>
    </location>
</feature>
<evidence type="ECO:0000256" key="1">
    <source>
        <dbReference type="ARBA" id="ARBA00022737"/>
    </source>
</evidence>
<feature type="domain" description="ABC transporter" evidence="5">
    <location>
        <begin position="2"/>
        <end position="216"/>
    </location>
</feature>
<dbReference type="PROSITE" id="PS50893">
    <property type="entry name" value="ABC_TRANSPORTER_2"/>
    <property type="match status" value="2"/>
</dbReference>
<dbReference type="Proteomes" id="UP000231638">
    <property type="component" value="Unassembled WGS sequence"/>
</dbReference>
<dbReference type="SUPFAM" id="SSF52540">
    <property type="entry name" value="P-loop containing nucleoside triphosphate hydrolases"/>
    <property type="match status" value="2"/>
</dbReference>
<dbReference type="GO" id="GO:0016887">
    <property type="term" value="F:ATP hydrolysis activity"/>
    <property type="evidence" value="ECO:0007669"/>
    <property type="project" value="InterPro"/>
</dbReference>
<dbReference type="InterPro" id="IPR032781">
    <property type="entry name" value="ABC_tran_Xtn"/>
</dbReference>
<dbReference type="PANTHER" id="PTHR19211:SF14">
    <property type="entry name" value="ATP-BINDING CASSETTE SUB-FAMILY F MEMBER 1"/>
    <property type="match status" value="1"/>
</dbReference>
<keyword evidence="2" id="KW-0547">Nucleotide-binding</keyword>
<keyword evidence="3 6" id="KW-0067">ATP-binding</keyword>
<dbReference type="AlphaFoldDB" id="A0A2D3WKC4"/>
<dbReference type="Gene3D" id="3.40.50.300">
    <property type="entry name" value="P-loop containing nucleotide triphosphate hydrolases"/>
    <property type="match status" value="2"/>
</dbReference>
<dbReference type="PROSITE" id="PS00211">
    <property type="entry name" value="ABC_TRANSPORTER_1"/>
    <property type="match status" value="1"/>
</dbReference>
<dbReference type="InterPro" id="IPR003439">
    <property type="entry name" value="ABC_transporter-like_ATP-bd"/>
</dbReference>
<dbReference type="PANTHER" id="PTHR19211">
    <property type="entry name" value="ATP-BINDING TRANSPORT PROTEIN-RELATED"/>
    <property type="match status" value="1"/>
</dbReference>
<gene>
    <name evidence="6" type="ORF">CFH80_01980</name>
</gene>
<dbReference type="SMART" id="SM00382">
    <property type="entry name" value="AAA"/>
    <property type="match status" value="2"/>
</dbReference>
<dbReference type="InterPro" id="IPR027417">
    <property type="entry name" value="P-loop_NTPase"/>
</dbReference>
<reference evidence="6 7" key="1">
    <citation type="journal article" date="2017" name="Front. Microbiol.">
        <title>Comparative Genomic Analysis of the Class Epsilonproteobacteria and Proposed Reclassification to Epsilonbacteraeota (phyl. nov.).</title>
        <authorList>
            <person name="Waite D.W."/>
            <person name="Vanwonterghem I."/>
            <person name="Rinke C."/>
            <person name="Parks D.H."/>
            <person name="Zhang Y."/>
            <person name="Takai K."/>
            <person name="Sievert S.M."/>
            <person name="Simon J."/>
            <person name="Campbell B.J."/>
            <person name="Hanson T.E."/>
            <person name="Woyke T."/>
            <person name="Klotz M.G."/>
            <person name="Hugenholtz P."/>
        </authorList>
    </citation>
    <scope>NUCLEOTIDE SEQUENCE [LARGE SCALE GENOMIC DNA]</scope>
    <source>
        <strain evidence="6">UBA11420</strain>
    </source>
</reference>
<evidence type="ECO:0000256" key="2">
    <source>
        <dbReference type="ARBA" id="ARBA00022741"/>
    </source>
</evidence>
<dbReference type="CDD" id="cd03221">
    <property type="entry name" value="ABCF_EF-3"/>
    <property type="match status" value="2"/>
</dbReference>
<sequence>MIQVSHLYKHFGEQSLFEDINFSLGSGYKVGFVGRNGSGKSTLFKILLDEEEADAGDILIPKNYTVGTLRQHILFTHHSVREECASALKHEEAFDVYKIEKLLFGLGFTQDDLDKDPMSFSGGYQIRLNLVKLLAADPNMLLLDEPTNYLDIVSMRWLKNFLKEFKGELILITHDRDFMDAVCTHTMGLRRRSLKVIEGNTHKYYAKLEEDDEYYLKTKANLDKKRAELEDFITRQKAKASKAVMAQSKAKQLDKMGEMEDLEAESSLTFTFNYKKTPAKIMLEAHNLTFGYDAAKPLFNNLSFKLEKGKCLAIIGKNGKGKSTLLNLLAGELNPQEGSLYFHPETTHAHFGQTNIQRLNLKNTIIDEIYETDPLLGITRVRSICGAMMFSGKLAEKEIAILSGGERSRVMLGKIIATPANLLFLDEPTNHLDMYSIDALCEAIKSFEGSTVLVTHSEAMLRALADTLIIFHHDKAEFFDGNYDTFLEKIGWEEELDDTPKKAVLSDYNEIKKRRTKLIQERSNALSPLKKEIERLEHKIIALEERIKNTNEALVVCSTSTNDLSELQRLSKMIKIDEEELEKFFETFESLHVRHDSLFEAYEIQLKNIEN</sequence>
<keyword evidence="1" id="KW-0677">Repeat</keyword>
<evidence type="ECO:0000259" key="5">
    <source>
        <dbReference type="PROSITE" id="PS50893"/>
    </source>
</evidence>
<dbReference type="InterPro" id="IPR050611">
    <property type="entry name" value="ABCF"/>
</dbReference>
<dbReference type="Pfam" id="PF12848">
    <property type="entry name" value="ABC_tran_Xtn"/>
    <property type="match status" value="1"/>
</dbReference>